<dbReference type="Pfam" id="PF00432">
    <property type="entry name" value="Prenyltrans"/>
    <property type="match status" value="1"/>
</dbReference>
<accession>A0A9P5XLS0</accession>
<evidence type="ECO:0000256" key="1">
    <source>
        <dbReference type="ARBA" id="ARBA00001947"/>
    </source>
</evidence>
<evidence type="ECO:0000256" key="4">
    <source>
        <dbReference type="ARBA" id="ARBA00022679"/>
    </source>
</evidence>
<proteinExistence type="inferred from homology"/>
<keyword evidence="6" id="KW-0677">Repeat</keyword>
<dbReference type="InterPro" id="IPR001330">
    <property type="entry name" value="Prenyltrans"/>
</dbReference>
<keyword evidence="7" id="KW-0862">Zinc</keyword>
<evidence type="ECO:0000313" key="9">
    <source>
        <dbReference type="EMBL" id="KAF9453163.1"/>
    </source>
</evidence>
<dbReference type="PANTHER" id="PTHR11774">
    <property type="entry name" value="GERANYLGERANYL TRANSFERASE TYPE BETA SUBUNIT"/>
    <property type="match status" value="1"/>
</dbReference>
<dbReference type="GO" id="GO:0004662">
    <property type="term" value="F:CAAX-protein geranylgeranyltransferase activity"/>
    <property type="evidence" value="ECO:0007669"/>
    <property type="project" value="TreeGrafter"/>
</dbReference>
<dbReference type="EMBL" id="MU151064">
    <property type="protein sequence ID" value="KAF9453163.1"/>
    <property type="molecule type" value="Genomic_DNA"/>
</dbReference>
<comment type="caution">
    <text evidence="9">The sequence shown here is derived from an EMBL/GenBank/DDBJ whole genome shotgun (WGS) entry which is preliminary data.</text>
</comment>
<gene>
    <name evidence="9" type="ORF">P691DRAFT_802050</name>
</gene>
<keyword evidence="3" id="KW-0637">Prenyltransferase</keyword>
<dbReference type="OrthoDB" id="24893at2759"/>
<dbReference type="GO" id="GO:0005953">
    <property type="term" value="C:CAAX-protein geranylgeranyltransferase complex"/>
    <property type="evidence" value="ECO:0007669"/>
    <property type="project" value="TreeGrafter"/>
</dbReference>
<evidence type="ECO:0000259" key="8">
    <source>
        <dbReference type="Pfam" id="PF00432"/>
    </source>
</evidence>
<dbReference type="GO" id="GO:0046872">
    <property type="term" value="F:metal ion binding"/>
    <property type="evidence" value="ECO:0007669"/>
    <property type="project" value="UniProtKB-KW"/>
</dbReference>
<evidence type="ECO:0000256" key="2">
    <source>
        <dbReference type="ARBA" id="ARBA00010497"/>
    </source>
</evidence>
<evidence type="ECO:0000256" key="3">
    <source>
        <dbReference type="ARBA" id="ARBA00022602"/>
    </source>
</evidence>
<protein>
    <submittedName>
        <fullName evidence="9">Terpenoid cyclases/Protein prenyltransferase</fullName>
    </submittedName>
</protein>
<evidence type="ECO:0000256" key="6">
    <source>
        <dbReference type="ARBA" id="ARBA00022737"/>
    </source>
</evidence>
<feature type="domain" description="Prenyltransferase alpha-alpha toroid" evidence="8">
    <location>
        <begin position="60"/>
        <end position="385"/>
    </location>
</feature>
<comment type="similarity">
    <text evidence="2">Belongs to the protein prenyltransferase subunit beta family.</text>
</comment>
<dbReference type="InterPro" id="IPR045089">
    <property type="entry name" value="PGGT1B-like"/>
</dbReference>
<comment type="cofactor">
    <cofactor evidence="1">
        <name>Zn(2+)</name>
        <dbReference type="ChEBI" id="CHEBI:29105"/>
    </cofactor>
</comment>
<evidence type="ECO:0000313" key="10">
    <source>
        <dbReference type="Proteomes" id="UP000807342"/>
    </source>
</evidence>
<sequence length="413" mass="46086">MALISRIKRLVVEILSILHDFFWARFAKLGPQRLPPPQESSPRDVTARHKKMEEIRLPSLNRPGHAAHAKRCLSALPDSKTDLDASRLALAFYNIGILDLLDILNDGTTLPQWQRDGWIEWLWAQQTHGEDGSGFRPSPFMVHNPPGSETKYSNYDTPHIIMTYTALLALALLRDDFSRLDRPGLIKFLRACQREDGSFTTTPKDGESDLRTLYCAFAISAMLDDWSGIDVGHAKAFIASCRTYEGGYGQEPFCEALGGTTYTALASLYLAPPSPGSDPLTTAEKNQTVRWLVNNQASSGGFAGRTGKSADSCYCFWCGAALKILDMSHLIETKALASFLSECQFKFGGIAKCQDEHPDPYHTYLSIAALCMYPPSPLWEEEKPESWKFPVLDPLLNARVETAEWARRYISGK</sequence>
<keyword evidence="4" id="KW-0808">Transferase</keyword>
<evidence type="ECO:0000256" key="5">
    <source>
        <dbReference type="ARBA" id="ARBA00022723"/>
    </source>
</evidence>
<dbReference type="SUPFAM" id="SSF48239">
    <property type="entry name" value="Terpenoid cyclases/Protein prenyltransferases"/>
    <property type="match status" value="1"/>
</dbReference>
<dbReference type="InterPro" id="IPR008930">
    <property type="entry name" value="Terpenoid_cyclase/PrenylTrfase"/>
</dbReference>
<keyword evidence="10" id="KW-1185">Reference proteome</keyword>
<dbReference type="Proteomes" id="UP000807342">
    <property type="component" value="Unassembled WGS sequence"/>
</dbReference>
<dbReference type="AlphaFoldDB" id="A0A9P5XLS0"/>
<dbReference type="PANTHER" id="PTHR11774:SF4">
    <property type="entry name" value="GERANYLGERANYL TRANSFERASE TYPE-1 SUBUNIT BETA"/>
    <property type="match status" value="1"/>
</dbReference>
<keyword evidence="5" id="KW-0479">Metal-binding</keyword>
<organism evidence="9 10">
    <name type="scientific">Macrolepiota fuliginosa MF-IS2</name>
    <dbReference type="NCBI Taxonomy" id="1400762"/>
    <lineage>
        <taxon>Eukaryota</taxon>
        <taxon>Fungi</taxon>
        <taxon>Dikarya</taxon>
        <taxon>Basidiomycota</taxon>
        <taxon>Agaricomycotina</taxon>
        <taxon>Agaricomycetes</taxon>
        <taxon>Agaricomycetidae</taxon>
        <taxon>Agaricales</taxon>
        <taxon>Agaricineae</taxon>
        <taxon>Agaricaceae</taxon>
        <taxon>Macrolepiota</taxon>
    </lineage>
</organism>
<name>A0A9P5XLS0_9AGAR</name>
<evidence type="ECO:0000256" key="7">
    <source>
        <dbReference type="ARBA" id="ARBA00022833"/>
    </source>
</evidence>
<dbReference type="Gene3D" id="1.50.10.20">
    <property type="match status" value="1"/>
</dbReference>
<reference evidence="9" key="1">
    <citation type="submission" date="2020-11" db="EMBL/GenBank/DDBJ databases">
        <authorList>
            <consortium name="DOE Joint Genome Institute"/>
            <person name="Ahrendt S."/>
            <person name="Riley R."/>
            <person name="Andreopoulos W."/>
            <person name="Labutti K."/>
            <person name="Pangilinan J."/>
            <person name="Ruiz-Duenas F.J."/>
            <person name="Barrasa J.M."/>
            <person name="Sanchez-Garcia M."/>
            <person name="Camarero S."/>
            <person name="Miyauchi S."/>
            <person name="Serrano A."/>
            <person name="Linde D."/>
            <person name="Babiker R."/>
            <person name="Drula E."/>
            <person name="Ayuso-Fernandez I."/>
            <person name="Pacheco R."/>
            <person name="Padilla G."/>
            <person name="Ferreira P."/>
            <person name="Barriuso J."/>
            <person name="Kellner H."/>
            <person name="Castanera R."/>
            <person name="Alfaro M."/>
            <person name="Ramirez L."/>
            <person name="Pisabarro A.G."/>
            <person name="Kuo A."/>
            <person name="Tritt A."/>
            <person name="Lipzen A."/>
            <person name="He G."/>
            <person name="Yan M."/>
            <person name="Ng V."/>
            <person name="Cullen D."/>
            <person name="Martin F."/>
            <person name="Rosso M.-N."/>
            <person name="Henrissat B."/>
            <person name="Hibbett D."/>
            <person name="Martinez A.T."/>
            <person name="Grigoriev I.V."/>
        </authorList>
    </citation>
    <scope>NUCLEOTIDE SEQUENCE</scope>
    <source>
        <strain evidence="9">MF-IS2</strain>
    </source>
</reference>